<feature type="transmembrane region" description="Helical" evidence="1">
    <location>
        <begin position="151"/>
        <end position="171"/>
    </location>
</feature>
<protein>
    <submittedName>
        <fullName evidence="3">GGDEF domain-containing protein, diguanylate cyclase (C-di-GMP synthetase) or its enzymatically inactive variants</fullName>
    </submittedName>
</protein>
<dbReference type="Pfam" id="PF00990">
    <property type="entry name" value="GGDEF"/>
    <property type="match status" value="1"/>
</dbReference>
<feature type="transmembrane region" description="Helical" evidence="1">
    <location>
        <begin position="191"/>
        <end position="210"/>
    </location>
</feature>
<sequence>MTLDADTVKLITALVVHVAGGVFVLETMLRKDDRAGRVWALGFIGGMIATEAYLLDAVTDAGWWAIAIGNAAWVATLGLLWIGCRVFNGRPSRTASIVVAAGALVAFGAVLLEGGDRSTWSGVWAMFTANAVFAGLGAAETLRGSMRRTRTALGLGAVLAVACVFQLLRLVSAVTLGTSHELFREWVSSGIAGVATICLVIVVVVTASVLRAEQVRLRGTEDSSLMAIAPDGVLLAPSFARVLGGRLMRANRRAELFAVLVISIDSLSRIATAFGADEAEHVRQAVRAATRRLSPTTAALGTDDHGMLMLAFQPSSPADARQLGARMHRAMLDQLGTAGVPVVPPIGMGVSLTSITGYDRDTLLDAAKMAAKRAIDSDDVTVVVAGEDEESEGPAVGDQAVRR</sequence>
<dbReference type="InterPro" id="IPR000160">
    <property type="entry name" value="GGDEF_dom"/>
</dbReference>
<keyword evidence="4" id="KW-1185">Reference proteome</keyword>
<dbReference type="EMBL" id="FOZN01000004">
    <property type="protein sequence ID" value="SFS18488.1"/>
    <property type="molecule type" value="Genomic_DNA"/>
</dbReference>
<dbReference type="SUPFAM" id="SSF55073">
    <property type="entry name" value="Nucleotide cyclase"/>
    <property type="match status" value="1"/>
</dbReference>
<reference evidence="3 4" key="1">
    <citation type="submission" date="2016-10" db="EMBL/GenBank/DDBJ databases">
        <authorList>
            <person name="Varghese N."/>
            <person name="Submissions S."/>
        </authorList>
    </citation>
    <scope>NUCLEOTIDE SEQUENCE [LARGE SCALE GENOMIC DNA]</scope>
    <source>
        <strain evidence="3 4">IAM 15147</strain>
    </source>
</reference>
<dbReference type="InterPro" id="IPR043128">
    <property type="entry name" value="Rev_trsase/Diguanyl_cyclase"/>
</dbReference>
<keyword evidence="1" id="KW-0472">Membrane</keyword>
<accession>A0AA94L0M5</accession>
<dbReference type="SMART" id="SM00267">
    <property type="entry name" value="GGDEF"/>
    <property type="match status" value="1"/>
</dbReference>
<feature type="transmembrane region" description="Helical" evidence="1">
    <location>
        <begin position="37"/>
        <end position="55"/>
    </location>
</feature>
<comment type="caution">
    <text evidence="3">The sequence shown here is derived from an EMBL/GenBank/DDBJ whole genome shotgun (WGS) entry which is preliminary data.</text>
</comment>
<feature type="transmembrane region" description="Helical" evidence="1">
    <location>
        <begin position="6"/>
        <end position="25"/>
    </location>
</feature>
<keyword evidence="1" id="KW-0812">Transmembrane</keyword>
<evidence type="ECO:0000259" key="2">
    <source>
        <dbReference type="SMART" id="SM00267"/>
    </source>
</evidence>
<evidence type="ECO:0000256" key="1">
    <source>
        <dbReference type="SAM" id="Phobius"/>
    </source>
</evidence>
<dbReference type="RefSeq" id="WP_092919507.1">
    <property type="nucleotide sequence ID" value="NZ_FOZN01000004.1"/>
</dbReference>
<organism evidence="3 4">
    <name type="scientific">Agrococcus baldri</name>
    <dbReference type="NCBI Taxonomy" id="153730"/>
    <lineage>
        <taxon>Bacteria</taxon>
        <taxon>Bacillati</taxon>
        <taxon>Actinomycetota</taxon>
        <taxon>Actinomycetes</taxon>
        <taxon>Micrococcales</taxon>
        <taxon>Microbacteriaceae</taxon>
        <taxon>Agrococcus</taxon>
    </lineage>
</organism>
<keyword evidence="1" id="KW-1133">Transmembrane helix</keyword>
<feature type="transmembrane region" description="Helical" evidence="1">
    <location>
        <begin position="61"/>
        <end position="82"/>
    </location>
</feature>
<dbReference type="InterPro" id="IPR029787">
    <property type="entry name" value="Nucleotide_cyclase"/>
</dbReference>
<dbReference type="Gene3D" id="3.30.70.270">
    <property type="match status" value="1"/>
</dbReference>
<evidence type="ECO:0000313" key="3">
    <source>
        <dbReference type="EMBL" id="SFS18488.1"/>
    </source>
</evidence>
<feature type="transmembrane region" description="Helical" evidence="1">
    <location>
        <begin position="118"/>
        <end position="139"/>
    </location>
</feature>
<gene>
    <name evidence="3" type="ORF">SAMN04487783_2657</name>
</gene>
<dbReference type="AlphaFoldDB" id="A0AA94L0M5"/>
<evidence type="ECO:0000313" key="4">
    <source>
        <dbReference type="Proteomes" id="UP000198506"/>
    </source>
</evidence>
<feature type="domain" description="GGDEF" evidence="2">
    <location>
        <begin position="218"/>
        <end position="385"/>
    </location>
</feature>
<name>A0AA94L0M5_9MICO</name>
<proteinExistence type="predicted"/>
<feature type="transmembrane region" description="Helical" evidence="1">
    <location>
        <begin position="94"/>
        <end position="112"/>
    </location>
</feature>
<dbReference type="Proteomes" id="UP000198506">
    <property type="component" value="Unassembled WGS sequence"/>
</dbReference>